<organism evidence="1">
    <name type="scientific">Hyalella azteca</name>
    <name type="common">Amphipod</name>
    <dbReference type="NCBI Taxonomy" id="294128"/>
    <lineage>
        <taxon>Eukaryota</taxon>
        <taxon>Metazoa</taxon>
        <taxon>Ecdysozoa</taxon>
        <taxon>Arthropoda</taxon>
        <taxon>Crustacea</taxon>
        <taxon>Multicrustacea</taxon>
        <taxon>Malacostraca</taxon>
        <taxon>Eumalacostraca</taxon>
        <taxon>Peracarida</taxon>
        <taxon>Amphipoda</taxon>
        <taxon>Senticaudata</taxon>
        <taxon>Talitrida</taxon>
        <taxon>Talitroidea</taxon>
        <taxon>Hyalellidae</taxon>
        <taxon>Hyalella</taxon>
    </lineage>
</organism>
<reference evidence="1" key="3">
    <citation type="submission" date="2019-06" db="EMBL/GenBank/DDBJ databases">
        <authorList>
            <person name="Poynton C."/>
            <person name="Hasenbein S."/>
            <person name="Benoit J.B."/>
            <person name="Sepulveda M.S."/>
            <person name="Poelchau M.F."/>
            <person name="Murali S.C."/>
            <person name="Chen S."/>
            <person name="Glastad K.M."/>
            <person name="Werren J.H."/>
            <person name="Vineis J.H."/>
            <person name="Bowen J.L."/>
            <person name="Friedrich M."/>
            <person name="Jones J."/>
            <person name="Robertson H.M."/>
            <person name="Feyereisen R."/>
            <person name="Mechler-Hickson A."/>
            <person name="Mathers N."/>
            <person name="Lee C.E."/>
            <person name="Colbourne J.K."/>
            <person name="Biales A."/>
            <person name="Johnston J.S."/>
            <person name="Wellborn G.A."/>
            <person name="Rosendale A.J."/>
            <person name="Cridge A.G."/>
            <person name="Munoz-Torres M.C."/>
            <person name="Bain P.A."/>
            <person name="Manny A.R."/>
            <person name="Major K.M."/>
            <person name="Lambert F.N."/>
            <person name="Vulpe C.D."/>
            <person name="Tuck P."/>
            <person name="Blalock B.J."/>
            <person name="Lin Y.-Y."/>
            <person name="Smith M.E."/>
            <person name="Ochoa-Acuna H."/>
            <person name="Chen M.-J.M."/>
            <person name="Childers C.P."/>
            <person name="Qu J."/>
            <person name="Dugan S."/>
            <person name="Lee S.L."/>
            <person name="Chao H."/>
            <person name="Dinh H."/>
            <person name="Han Y."/>
            <person name="Doddapaneni H."/>
            <person name="Worley K.C."/>
            <person name="Muzny D.M."/>
            <person name="Gibbs R.A."/>
            <person name="Richards S."/>
        </authorList>
    </citation>
    <scope>NUCLEOTIDE SEQUENCE</scope>
    <source>
        <strain evidence="1">HAZT.00-mixed</strain>
        <tissue evidence="1">Whole organism</tissue>
    </source>
</reference>
<comment type="caution">
    <text evidence="1">The sequence shown here is derived from an EMBL/GenBank/DDBJ whole genome shotgun (WGS) entry which is preliminary data.</text>
</comment>
<dbReference type="EMBL" id="JQDR03009370">
    <property type="protein sequence ID" value="KAA0195769.1"/>
    <property type="molecule type" value="Genomic_DNA"/>
</dbReference>
<dbReference type="AlphaFoldDB" id="A0A6A0H132"/>
<accession>A0A6A0H132</accession>
<dbReference type="Proteomes" id="UP000711488">
    <property type="component" value="Unassembled WGS sequence"/>
</dbReference>
<gene>
    <name evidence="1" type="ORF">HAZT_HAZT006138</name>
</gene>
<sequence>MDSYGSDGYVVANSAFFALGNSSEPETPISLGAIQAVTRSDTLECPSSDVITTRYKCQVQGKWVDCFKRHCCQGYNFVAGR</sequence>
<proteinExistence type="predicted"/>
<protein>
    <submittedName>
        <fullName evidence="1">Uncharacterized protein</fullName>
    </submittedName>
</protein>
<name>A0A6A0H132_HYAAZ</name>
<evidence type="ECO:0000313" key="1">
    <source>
        <dbReference type="EMBL" id="KAA0195769.1"/>
    </source>
</evidence>
<reference evidence="1" key="1">
    <citation type="submission" date="2014-08" db="EMBL/GenBank/DDBJ databases">
        <authorList>
            <person name="Murali S."/>
            <person name="Richards S."/>
            <person name="Bandaranaike D."/>
            <person name="Bellair M."/>
            <person name="Blankenburg K."/>
            <person name="Chao H."/>
            <person name="Dinh H."/>
            <person name="Doddapaneni H."/>
            <person name="Dugan-Rocha S."/>
            <person name="Elkadiri S."/>
            <person name="Gnanaolivu R."/>
            <person name="Hughes D."/>
            <person name="Lee S."/>
            <person name="Li M."/>
            <person name="Ming W."/>
            <person name="Munidasa M."/>
            <person name="Muniz J."/>
            <person name="Nguyen L."/>
            <person name="Osuji N."/>
            <person name="Pu L.-L."/>
            <person name="Puazo M."/>
            <person name="Skinner E."/>
            <person name="Qu C."/>
            <person name="Quiroz J."/>
            <person name="Raj R."/>
            <person name="Weissenberger G."/>
            <person name="Xin Y."/>
            <person name="Zou X."/>
            <person name="Han Y."/>
            <person name="Worley K."/>
            <person name="Muzny D."/>
            <person name="Gibbs R."/>
        </authorList>
    </citation>
    <scope>NUCLEOTIDE SEQUENCE</scope>
    <source>
        <strain evidence="1">HAZT.00-mixed</strain>
        <tissue evidence="1">Whole organism</tissue>
    </source>
</reference>
<reference evidence="1" key="2">
    <citation type="journal article" date="2018" name="Environ. Sci. Technol.">
        <title>The Toxicogenome of Hyalella azteca: A Model for Sediment Ecotoxicology and Evolutionary Toxicology.</title>
        <authorList>
            <person name="Poynton H.C."/>
            <person name="Hasenbein S."/>
            <person name="Benoit J.B."/>
            <person name="Sepulveda M.S."/>
            <person name="Poelchau M.F."/>
            <person name="Hughes D.S.T."/>
            <person name="Murali S.C."/>
            <person name="Chen S."/>
            <person name="Glastad K.M."/>
            <person name="Goodisman M.A.D."/>
            <person name="Werren J.H."/>
            <person name="Vineis J.H."/>
            <person name="Bowen J.L."/>
            <person name="Friedrich M."/>
            <person name="Jones J."/>
            <person name="Robertson H.M."/>
            <person name="Feyereisen R."/>
            <person name="Mechler-Hickson A."/>
            <person name="Mathers N."/>
            <person name="Lee C.E."/>
            <person name="Colbourne J.K."/>
            <person name="Biales A."/>
            <person name="Johnston J.S."/>
            <person name="Wellborn G.A."/>
            <person name="Rosendale A.J."/>
            <person name="Cridge A.G."/>
            <person name="Munoz-Torres M.C."/>
            <person name="Bain P.A."/>
            <person name="Manny A.R."/>
            <person name="Major K.M."/>
            <person name="Lambert F.N."/>
            <person name="Vulpe C.D."/>
            <person name="Tuck P."/>
            <person name="Blalock B.J."/>
            <person name="Lin Y.Y."/>
            <person name="Smith M.E."/>
            <person name="Ochoa-Acuna H."/>
            <person name="Chen M.M."/>
            <person name="Childers C.P."/>
            <person name="Qu J."/>
            <person name="Dugan S."/>
            <person name="Lee S.L."/>
            <person name="Chao H."/>
            <person name="Dinh H."/>
            <person name="Han Y."/>
            <person name="Doddapaneni H."/>
            <person name="Worley K.C."/>
            <person name="Muzny D.M."/>
            <person name="Gibbs R.A."/>
            <person name="Richards S."/>
        </authorList>
    </citation>
    <scope>NUCLEOTIDE SEQUENCE</scope>
    <source>
        <strain evidence="1">HAZT.00-mixed</strain>
        <tissue evidence="1">Whole organism</tissue>
    </source>
</reference>